<accession>A0A505I5I2</accession>
<dbReference type="VEuPathDB" id="FungiDB:ATCC64974_2240"/>
<sequence length="328" mass="37503">MDSPHQIFLIPEVLEPVLLNLDTTTLLFSQRVCHVWNSLIKTSPSLQTALFFRPQKESSTSTPALKPKRTVNPLMNKLLKHFVSNHGSSFHRDISSYLSRFGPQKSSDPSTTELERQHPYLRPEASWREMLLHQPPAPTLAVSDDLIPLSIGGVASNESNAVLRLKHLERLVQAAFSSTVPEALMIASPGLSQSRYELDENLVQAFQNGFAAAAAEDTPDDYNLLFAVWEHVYGQGKDARSYFTEKRSSSSFIELDNDIRLEDQPIQKIKKAERDYFRVNTFQEAIARRLTLVSRWGCQYTPPHQQHLRKAGEFFVTDYKLWKWIMLF</sequence>
<protein>
    <submittedName>
        <fullName evidence="1">Acyl-CoA dehydrogenase, C-terminal domain family protein</fullName>
    </submittedName>
</protein>
<evidence type="ECO:0000313" key="2">
    <source>
        <dbReference type="Proteomes" id="UP000197666"/>
    </source>
</evidence>
<reference evidence="2" key="1">
    <citation type="submission" date="2018-10" db="EMBL/GenBank/DDBJ databases">
        <title>FDA dAtabase for Regulatory Grade micrObial Sequences (FDA-ARGOS): Supporting development and validation of Infectious Disease Dx tests.</title>
        <authorList>
            <person name="Kerrigan L."/>
            <person name="Tallon L."/>
            <person name="Sadzewicz L."/>
            <person name="Sengamalay N."/>
            <person name="Ott S."/>
            <person name="Godinez A."/>
            <person name="Nagaraj S."/>
            <person name="Vavikolanu K."/>
            <person name="Nadendla S."/>
            <person name="George J."/>
            <person name="Sichtig H."/>
        </authorList>
    </citation>
    <scope>NUCLEOTIDE SEQUENCE [LARGE SCALE GENOMIC DNA]</scope>
    <source>
        <strain evidence="2">FDAARGOS_311</strain>
    </source>
</reference>
<dbReference type="Proteomes" id="UP000197666">
    <property type="component" value="Unassembled WGS sequence"/>
</dbReference>
<dbReference type="VEuPathDB" id="FungiDB:An14g02930"/>
<gene>
    <name evidence="1" type="ORF">CAN33_0026900</name>
</gene>
<dbReference type="AlphaFoldDB" id="A0A505I5I2"/>
<proteinExistence type="predicted"/>
<dbReference type="VEuPathDB" id="FungiDB:ASPNIDRAFT2_41704"/>
<evidence type="ECO:0000313" key="1">
    <source>
        <dbReference type="EMBL" id="TPR07303.1"/>
    </source>
</evidence>
<organism evidence="1 2">
    <name type="scientific">Aspergillus niger</name>
    <dbReference type="NCBI Taxonomy" id="5061"/>
    <lineage>
        <taxon>Eukaryota</taxon>
        <taxon>Fungi</taxon>
        <taxon>Dikarya</taxon>
        <taxon>Ascomycota</taxon>
        <taxon>Pezizomycotina</taxon>
        <taxon>Eurotiomycetes</taxon>
        <taxon>Eurotiomycetidae</taxon>
        <taxon>Eurotiales</taxon>
        <taxon>Aspergillaceae</taxon>
        <taxon>Aspergillus</taxon>
        <taxon>Aspergillus subgen. Circumdati</taxon>
    </lineage>
</organism>
<comment type="caution">
    <text evidence="1">The sequence shown here is derived from an EMBL/GenBank/DDBJ whole genome shotgun (WGS) entry which is preliminary data.</text>
</comment>
<dbReference type="EMBL" id="NKJJ02000005">
    <property type="protein sequence ID" value="TPR07303.1"/>
    <property type="molecule type" value="Genomic_DNA"/>
</dbReference>
<dbReference type="SUPFAM" id="SSF81383">
    <property type="entry name" value="F-box domain"/>
    <property type="match status" value="1"/>
</dbReference>
<dbReference type="InterPro" id="IPR036047">
    <property type="entry name" value="F-box-like_dom_sf"/>
</dbReference>
<dbReference type="VEuPathDB" id="FungiDB:M747DRAFT_336499"/>
<name>A0A505I5I2_ASPNG</name>